<accession>A0ABR0AC08</accession>
<dbReference type="Proteomes" id="UP001234178">
    <property type="component" value="Unassembled WGS sequence"/>
</dbReference>
<keyword evidence="2" id="KW-1185">Reference proteome</keyword>
<reference evidence="1 2" key="1">
    <citation type="journal article" date="2023" name="Nucleic Acids Res.">
        <title>The hologenome of Daphnia magna reveals possible DNA methylation and microbiome-mediated evolution of the host genome.</title>
        <authorList>
            <person name="Chaturvedi A."/>
            <person name="Li X."/>
            <person name="Dhandapani V."/>
            <person name="Marshall H."/>
            <person name="Kissane S."/>
            <person name="Cuenca-Cambronero M."/>
            <person name="Asole G."/>
            <person name="Calvet F."/>
            <person name="Ruiz-Romero M."/>
            <person name="Marangio P."/>
            <person name="Guigo R."/>
            <person name="Rago D."/>
            <person name="Mirbahai L."/>
            <person name="Eastwood N."/>
            <person name="Colbourne J.K."/>
            <person name="Zhou J."/>
            <person name="Mallon E."/>
            <person name="Orsini L."/>
        </authorList>
    </citation>
    <scope>NUCLEOTIDE SEQUENCE [LARGE SCALE GENOMIC DNA]</scope>
    <source>
        <strain evidence="1">LRV0_1</strain>
    </source>
</reference>
<protein>
    <submittedName>
        <fullName evidence="1">Uncharacterized protein</fullName>
    </submittedName>
</protein>
<organism evidence="1 2">
    <name type="scientific">Daphnia magna</name>
    <dbReference type="NCBI Taxonomy" id="35525"/>
    <lineage>
        <taxon>Eukaryota</taxon>
        <taxon>Metazoa</taxon>
        <taxon>Ecdysozoa</taxon>
        <taxon>Arthropoda</taxon>
        <taxon>Crustacea</taxon>
        <taxon>Branchiopoda</taxon>
        <taxon>Diplostraca</taxon>
        <taxon>Cladocera</taxon>
        <taxon>Anomopoda</taxon>
        <taxon>Daphniidae</taxon>
        <taxon>Daphnia</taxon>
    </lineage>
</organism>
<proteinExistence type="predicted"/>
<comment type="caution">
    <text evidence="1">The sequence shown here is derived from an EMBL/GenBank/DDBJ whole genome shotgun (WGS) entry which is preliminary data.</text>
</comment>
<gene>
    <name evidence="1" type="ORF">OUZ56_008124</name>
</gene>
<name>A0ABR0AC08_9CRUS</name>
<evidence type="ECO:0000313" key="1">
    <source>
        <dbReference type="EMBL" id="KAK4022670.1"/>
    </source>
</evidence>
<dbReference type="EMBL" id="JAOYFB010000037">
    <property type="protein sequence ID" value="KAK4022670.1"/>
    <property type="molecule type" value="Genomic_DNA"/>
</dbReference>
<evidence type="ECO:0000313" key="2">
    <source>
        <dbReference type="Proteomes" id="UP001234178"/>
    </source>
</evidence>
<sequence length="148" mass="16720">MENLLGLNMRINCFGDKVSSLHCKIVLLDEQQLVHEVLHSKFATVPLLWHDVLSEGKGADVPHCVLSGEIDRNNDVFTKRMQSRLGASTVRRKLFIVITKHSESGPPVCWSFEGTMASNVLNTYAQERSFVVVVVMVLLDKSIRDDRR</sequence>